<accession>R7V4U2</accession>
<keyword evidence="4" id="KW-1185">Reference proteome</keyword>
<reference evidence="4" key="1">
    <citation type="submission" date="2012-12" db="EMBL/GenBank/DDBJ databases">
        <authorList>
            <person name="Hellsten U."/>
            <person name="Grimwood J."/>
            <person name="Chapman J.A."/>
            <person name="Shapiro H."/>
            <person name="Aerts A."/>
            <person name="Otillar R.P."/>
            <person name="Terry A.Y."/>
            <person name="Boore J.L."/>
            <person name="Simakov O."/>
            <person name="Marletaz F."/>
            <person name="Cho S.-J."/>
            <person name="Edsinger-Gonzales E."/>
            <person name="Havlak P."/>
            <person name="Kuo D.-H."/>
            <person name="Larsson T."/>
            <person name="Lv J."/>
            <person name="Arendt D."/>
            <person name="Savage R."/>
            <person name="Osoegawa K."/>
            <person name="de Jong P."/>
            <person name="Lindberg D.R."/>
            <person name="Seaver E.C."/>
            <person name="Weisblat D.A."/>
            <person name="Putnam N.H."/>
            <person name="Grigoriev I.V."/>
            <person name="Rokhsar D.S."/>
        </authorList>
    </citation>
    <scope>NUCLEOTIDE SEQUENCE</scope>
    <source>
        <strain evidence="4">I ESC-2004</strain>
    </source>
</reference>
<evidence type="ECO:0000313" key="2">
    <source>
        <dbReference type="EMBL" id="ELU13482.1"/>
    </source>
</evidence>
<reference evidence="2 4" key="2">
    <citation type="journal article" date="2013" name="Nature">
        <title>Insights into bilaterian evolution from three spiralian genomes.</title>
        <authorList>
            <person name="Simakov O."/>
            <person name="Marletaz F."/>
            <person name="Cho S.J."/>
            <person name="Edsinger-Gonzales E."/>
            <person name="Havlak P."/>
            <person name="Hellsten U."/>
            <person name="Kuo D.H."/>
            <person name="Larsson T."/>
            <person name="Lv J."/>
            <person name="Arendt D."/>
            <person name="Savage R."/>
            <person name="Osoegawa K."/>
            <person name="de Jong P."/>
            <person name="Grimwood J."/>
            <person name="Chapman J.A."/>
            <person name="Shapiro H."/>
            <person name="Aerts A."/>
            <person name="Otillar R.P."/>
            <person name="Terry A.Y."/>
            <person name="Boore J.L."/>
            <person name="Grigoriev I.V."/>
            <person name="Lindberg D.R."/>
            <person name="Seaver E.C."/>
            <person name="Weisblat D.A."/>
            <person name="Putnam N.H."/>
            <person name="Rokhsar D.S."/>
        </authorList>
    </citation>
    <scope>NUCLEOTIDE SEQUENCE</scope>
    <source>
        <strain evidence="2 4">I ESC-2004</strain>
    </source>
</reference>
<reference evidence="3" key="3">
    <citation type="submission" date="2015-06" db="UniProtKB">
        <authorList>
            <consortium name="EnsemblMetazoa"/>
        </authorList>
    </citation>
    <scope>IDENTIFICATION</scope>
</reference>
<proteinExistence type="predicted"/>
<dbReference type="HOGENOM" id="CLU_570171_0_0_1"/>
<dbReference type="AlphaFoldDB" id="R7V4U2"/>
<name>R7V4U2_CAPTE</name>
<evidence type="ECO:0000313" key="3">
    <source>
        <dbReference type="EnsemblMetazoa" id="CapteP216209"/>
    </source>
</evidence>
<dbReference type="Proteomes" id="UP000014760">
    <property type="component" value="Unassembled WGS sequence"/>
</dbReference>
<evidence type="ECO:0000256" key="1">
    <source>
        <dbReference type="SAM" id="MobiDB-lite"/>
    </source>
</evidence>
<dbReference type="EnsemblMetazoa" id="CapteT216209">
    <property type="protein sequence ID" value="CapteP216209"/>
    <property type="gene ID" value="CapteG216209"/>
</dbReference>
<gene>
    <name evidence="2" type="ORF">CAPTEDRAFT_216209</name>
</gene>
<evidence type="ECO:0000313" key="4">
    <source>
        <dbReference type="Proteomes" id="UP000014760"/>
    </source>
</evidence>
<dbReference type="EMBL" id="KB295185">
    <property type="protein sequence ID" value="ELU13482.1"/>
    <property type="molecule type" value="Genomic_DNA"/>
</dbReference>
<sequence>MPSHDLLVDNRFENMALACRHAYGRQELAKRRRQEKSRLLPLEKRQGQEDDAITVDCPEPTTMSHLRDHAFKVVSVRGKVIGYVAPFSHKPDQVRYVNIDRVRVVPPDVSWDDIRPRTRNRTGVDARTFTPSNLDSPVFAGRESEALDSPTAFPRKRHEKQRRRRHNKKRLEGPRDPSPQPRKVRRSESLKRCQEEDEQQNHPLPNREWRSCLLKDLADFCIHASGSKRFEPEYRPFWCFCGQRWNCQDVQFHVRPGSCSITPTKHEDGILNRLDGDFLRILKQMKRWRDGSEVLNVFYTRYRNLKEVLHKIHSPLSASYFYQHAKTHLFRMTSSEICYIISIPIIDAEVYSAWKIATVPFLTQSGRGLAVIMPEASSVAVAHVSGSVIDMHRFAIKTLTWKSVVFDRLPDSRIRSLGTHLLSSEDFCTLAGANGWSYTIGSSDKDTRVITEEFLLRGVNTTLRLPPTVAIPIVNWTSV</sequence>
<dbReference type="EMBL" id="AMQN01005131">
    <property type="status" value="NOT_ANNOTATED_CDS"/>
    <property type="molecule type" value="Genomic_DNA"/>
</dbReference>
<feature type="compositionally biased region" description="Basic residues" evidence="1">
    <location>
        <begin position="154"/>
        <end position="169"/>
    </location>
</feature>
<protein>
    <submittedName>
        <fullName evidence="2 3">Uncharacterized protein</fullName>
    </submittedName>
</protein>
<organism evidence="2">
    <name type="scientific">Capitella teleta</name>
    <name type="common">Polychaete worm</name>
    <dbReference type="NCBI Taxonomy" id="283909"/>
    <lineage>
        <taxon>Eukaryota</taxon>
        <taxon>Metazoa</taxon>
        <taxon>Spiralia</taxon>
        <taxon>Lophotrochozoa</taxon>
        <taxon>Annelida</taxon>
        <taxon>Polychaeta</taxon>
        <taxon>Sedentaria</taxon>
        <taxon>Scolecida</taxon>
        <taxon>Capitellidae</taxon>
        <taxon>Capitella</taxon>
    </lineage>
</organism>
<feature type="region of interest" description="Disordered" evidence="1">
    <location>
        <begin position="122"/>
        <end position="202"/>
    </location>
</feature>